<comment type="caution">
    <text evidence="6">The sequence shown here is derived from an EMBL/GenBank/DDBJ whole genome shotgun (WGS) entry which is preliminary data.</text>
</comment>
<organism evidence="6 7">
    <name type="scientific">Clostridium facile</name>
    <dbReference type="NCBI Taxonomy" id="2763035"/>
    <lineage>
        <taxon>Bacteria</taxon>
        <taxon>Bacillati</taxon>
        <taxon>Bacillota</taxon>
        <taxon>Clostridia</taxon>
        <taxon>Eubacteriales</taxon>
        <taxon>Clostridiaceae</taxon>
        <taxon>Clostridium</taxon>
    </lineage>
</organism>
<evidence type="ECO:0000256" key="3">
    <source>
        <dbReference type="SAM" id="MobiDB-lite"/>
    </source>
</evidence>
<keyword evidence="4" id="KW-0472">Membrane</keyword>
<dbReference type="PANTHER" id="PTHR10587">
    <property type="entry name" value="GLYCOSYL TRANSFERASE-RELATED"/>
    <property type="match status" value="1"/>
</dbReference>
<feature type="transmembrane region" description="Helical" evidence="4">
    <location>
        <begin position="12"/>
        <end position="36"/>
    </location>
</feature>
<evidence type="ECO:0000256" key="1">
    <source>
        <dbReference type="ARBA" id="ARBA00022723"/>
    </source>
</evidence>
<feature type="compositionally biased region" description="Pro residues" evidence="3">
    <location>
        <begin position="281"/>
        <end position="302"/>
    </location>
</feature>
<name>A0ABR7IS89_9CLOT</name>
<dbReference type="CDD" id="cd10954">
    <property type="entry name" value="CE4_CtAXE_like"/>
    <property type="match status" value="1"/>
</dbReference>
<keyword evidence="2" id="KW-0378">Hydrolase</keyword>
<dbReference type="InterPro" id="IPR011330">
    <property type="entry name" value="Glyco_hydro/deAcase_b/a-brl"/>
</dbReference>
<protein>
    <submittedName>
        <fullName evidence="6">Polysaccharide deacetylase family protein</fullName>
    </submittedName>
</protein>
<dbReference type="Proteomes" id="UP000649151">
    <property type="component" value="Unassembled WGS sequence"/>
</dbReference>
<dbReference type="InterPro" id="IPR050248">
    <property type="entry name" value="Polysacc_deacetylase_ArnD"/>
</dbReference>
<dbReference type="EMBL" id="JACOQK010000001">
    <property type="protein sequence ID" value="MBC5787677.1"/>
    <property type="molecule type" value="Genomic_DNA"/>
</dbReference>
<keyword evidence="4" id="KW-0812">Transmembrane</keyword>
<dbReference type="Gene3D" id="3.90.640.20">
    <property type="entry name" value="Heat-shock cognate protein, ATPase"/>
    <property type="match status" value="1"/>
</dbReference>
<dbReference type="InterPro" id="IPR002509">
    <property type="entry name" value="NODB_dom"/>
</dbReference>
<evidence type="ECO:0000313" key="6">
    <source>
        <dbReference type="EMBL" id="MBC5787677.1"/>
    </source>
</evidence>
<dbReference type="Gene3D" id="3.20.20.370">
    <property type="entry name" value="Glycoside hydrolase/deacetylase"/>
    <property type="match status" value="1"/>
</dbReference>
<dbReference type="PANTHER" id="PTHR10587:SF133">
    <property type="entry name" value="CHITIN DEACETYLASE 1-RELATED"/>
    <property type="match status" value="1"/>
</dbReference>
<accession>A0ABR7IS89</accession>
<dbReference type="InterPro" id="IPR037126">
    <property type="entry name" value="PdaC/RsiV-like_sf"/>
</dbReference>
<proteinExistence type="predicted"/>
<keyword evidence="1" id="KW-0479">Metal-binding</keyword>
<dbReference type="SUPFAM" id="SSF88713">
    <property type="entry name" value="Glycoside hydrolase/deacetylase"/>
    <property type="match status" value="1"/>
</dbReference>
<dbReference type="Pfam" id="PF01522">
    <property type="entry name" value="Polysacc_deac_1"/>
    <property type="match status" value="1"/>
</dbReference>
<evidence type="ECO:0000256" key="4">
    <source>
        <dbReference type="SAM" id="Phobius"/>
    </source>
</evidence>
<feature type="region of interest" description="Disordered" evidence="3">
    <location>
        <begin position="257"/>
        <end position="319"/>
    </location>
</feature>
<keyword evidence="7" id="KW-1185">Reference proteome</keyword>
<feature type="domain" description="NodB homology" evidence="5">
    <location>
        <begin position="310"/>
        <end position="485"/>
    </location>
</feature>
<dbReference type="PROSITE" id="PS51677">
    <property type="entry name" value="NODB"/>
    <property type="match status" value="1"/>
</dbReference>
<sequence length="506" mass="57182">MKNRAEKNKKNFFIRIITLILAIILFSIASCMAVVLHQRTREQSDLQLKNTAYHKVDPQRDIGEKQEKTECTSHYVYDIQYPQLNQEEIDQDIATMVDDIVNHFIENHKQNKPKNLDERPVLSIDYESYQATDQLASILFTTTVSVKGEEIAKQYTGVSYQISTKQKVGLTDIFQNQFVDPLSTKLERYFTRKNQYQNYLKDISLKPQLQNWLTESPQFVLTKENCKFIFNYNTIFPNEIGICTAVIPWNELQDIMKPGLTTPTQPDQKEENPSSGTSPEQPQPPTEAPKPDDTPPSQPPSNQPTKNGKPLLALTFDDGPKASSTERILTLLEQNNAKATFFVVGPQAKQYPDTLRRAVNMGCEIGNHTMDHLTLTKQTPEVMISQVDQTNQIVKEIAGVSPRLVRPPGGAVNDTVKSTLSQPLVLWSVDTRDWKTRNAQATIDHIRKNAAPGQIILMHDIYSTTADACDTIIPELAKQYQLVTVSELFEAYGISMTGGKTYSQAE</sequence>
<evidence type="ECO:0000256" key="2">
    <source>
        <dbReference type="ARBA" id="ARBA00022801"/>
    </source>
</evidence>
<evidence type="ECO:0000313" key="7">
    <source>
        <dbReference type="Proteomes" id="UP000649151"/>
    </source>
</evidence>
<evidence type="ECO:0000259" key="5">
    <source>
        <dbReference type="PROSITE" id="PS51677"/>
    </source>
</evidence>
<dbReference type="RefSeq" id="WP_186996528.1">
    <property type="nucleotide sequence ID" value="NZ_JACOQK010000001.1"/>
</dbReference>
<reference evidence="6 7" key="1">
    <citation type="submission" date="2020-08" db="EMBL/GenBank/DDBJ databases">
        <title>Genome public.</title>
        <authorList>
            <person name="Liu C."/>
            <person name="Sun Q."/>
        </authorList>
    </citation>
    <scope>NUCLEOTIDE SEQUENCE [LARGE SCALE GENOMIC DNA]</scope>
    <source>
        <strain evidence="6 7">NSJ-27</strain>
    </source>
</reference>
<keyword evidence="4" id="KW-1133">Transmembrane helix</keyword>
<gene>
    <name evidence="6" type="ORF">H8Z77_06550</name>
</gene>
<dbReference type="PROSITE" id="PS51257">
    <property type="entry name" value="PROKAR_LIPOPROTEIN"/>
    <property type="match status" value="1"/>
</dbReference>